<sequence length="71" mass="7833">MKYIIMHPAYRTRLLVSRFALVAVALLAFTACGQKGPLTLPQPPETVAEEPSDPPEKTNNFVSQSEPYGPF</sequence>
<feature type="compositionally biased region" description="Polar residues" evidence="7">
    <location>
        <begin position="57"/>
        <end position="71"/>
    </location>
</feature>
<keyword evidence="6 9" id="KW-0449">Lipoprotein</keyword>
<keyword evidence="5" id="KW-0998">Cell outer membrane</keyword>
<feature type="region of interest" description="Disordered" evidence="7">
    <location>
        <begin position="35"/>
        <end position="71"/>
    </location>
</feature>
<dbReference type="PROSITE" id="PS51257">
    <property type="entry name" value="PROKAR_LIPOPROTEIN"/>
    <property type="match status" value="1"/>
</dbReference>
<comment type="caution">
    <text evidence="9">The sequence shown here is derived from an EMBL/GenBank/DDBJ whole genome shotgun (WGS) entry which is preliminary data.</text>
</comment>
<dbReference type="Proteomes" id="UP001236258">
    <property type="component" value="Unassembled WGS sequence"/>
</dbReference>
<evidence type="ECO:0000256" key="1">
    <source>
        <dbReference type="ARBA" id="ARBA00004459"/>
    </source>
</evidence>
<dbReference type="Pfam" id="PF13627">
    <property type="entry name" value="LptM_cons"/>
    <property type="match status" value="1"/>
</dbReference>
<keyword evidence="3" id="KW-0472">Membrane</keyword>
<gene>
    <name evidence="9" type="ORF">Q3O59_14500</name>
</gene>
<proteinExistence type="predicted"/>
<keyword evidence="2 8" id="KW-0732">Signal</keyword>
<organism evidence="9 10">
    <name type="scientific">Alkalimonas delamerensis</name>
    <dbReference type="NCBI Taxonomy" id="265981"/>
    <lineage>
        <taxon>Bacteria</taxon>
        <taxon>Pseudomonadati</taxon>
        <taxon>Pseudomonadota</taxon>
        <taxon>Gammaproteobacteria</taxon>
        <taxon>Alkalimonas</taxon>
    </lineage>
</organism>
<evidence type="ECO:0000313" key="10">
    <source>
        <dbReference type="Proteomes" id="UP001236258"/>
    </source>
</evidence>
<dbReference type="EMBL" id="JAUZVY010000007">
    <property type="protein sequence ID" value="MDP4530237.1"/>
    <property type="molecule type" value="Genomic_DNA"/>
</dbReference>
<evidence type="ECO:0000256" key="8">
    <source>
        <dbReference type="SAM" id="SignalP"/>
    </source>
</evidence>
<evidence type="ECO:0000313" key="9">
    <source>
        <dbReference type="EMBL" id="MDP4530237.1"/>
    </source>
</evidence>
<feature type="signal peptide" evidence="8">
    <location>
        <begin position="1"/>
        <end position="33"/>
    </location>
</feature>
<evidence type="ECO:0000256" key="6">
    <source>
        <dbReference type="ARBA" id="ARBA00023288"/>
    </source>
</evidence>
<evidence type="ECO:0000256" key="7">
    <source>
        <dbReference type="SAM" id="MobiDB-lite"/>
    </source>
</evidence>
<keyword evidence="10" id="KW-1185">Reference proteome</keyword>
<feature type="chain" id="PRO_5047453589" evidence="8">
    <location>
        <begin position="34"/>
        <end position="71"/>
    </location>
</feature>
<accession>A0ABT9GTE3</accession>
<evidence type="ECO:0000256" key="3">
    <source>
        <dbReference type="ARBA" id="ARBA00023136"/>
    </source>
</evidence>
<name>A0ABT9GTE3_9GAMM</name>
<protein>
    <submittedName>
        <fullName evidence="9">Lipoprotein</fullName>
    </submittedName>
</protein>
<keyword evidence="4" id="KW-0564">Palmitate</keyword>
<evidence type="ECO:0000256" key="2">
    <source>
        <dbReference type="ARBA" id="ARBA00022729"/>
    </source>
</evidence>
<evidence type="ECO:0000256" key="5">
    <source>
        <dbReference type="ARBA" id="ARBA00023237"/>
    </source>
</evidence>
<evidence type="ECO:0000256" key="4">
    <source>
        <dbReference type="ARBA" id="ARBA00023139"/>
    </source>
</evidence>
<dbReference type="InterPro" id="IPR032831">
    <property type="entry name" value="LptM_cons"/>
</dbReference>
<dbReference type="NCBIfam" id="NF047847">
    <property type="entry name" value="SS_mature_LptM"/>
    <property type="match status" value="1"/>
</dbReference>
<dbReference type="RefSeq" id="WP_228590470.1">
    <property type="nucleotide sequence ID" value="NZ_JAUZVY010000007.1"/>
</dbReference>
<reference evidence="9 10" key="1">
    <citation type="submission" date="2023-08" db="EMBL/GenBank/DDBJ databases">
        <authorList>
            <person name="Joshi A."/>
            <person name="Thite S."/>
        </authorList>
    </citation>
    <scope>NUCLEOTIDE SEQUENCE [LARGE SCALE GENOMIC DNA]</scope>
    <source>
        <strain evidence="9 10">1E1</strain>
    </source>
</reference>
<comment type="subcellular location">
    <subcellularLocation>
        <location evidence="1">Cell outer membrane</location>
        <topology evidence="1">Lipid-anchor</topology>
    </subcellularLocation>
</comment>